<dbReference type="EMBL" id="AP012035">
    <property type="protein sequence ID" value="BAJ79790.1"/>
    <property type="molecule type" value="Genomic_DNA"/>
</dbReference>
<sequence>MTLFIRAVAAEDKAAAIKRAISGDSADRFAPDLDQFKQLPGTPFAYWVGAGVRAAFQRFQTVEGNGRAVRQGLATADDFRFVRTHWEIDPRDRGKKWFPFAKGGRLSPFYAGIHLVVNWADGGAEIKNNLNEKGNVRSNVWMLRDTAANYFFKGGLTWPLRASKFAPQPLPAGCIFSVRGYSVFLEEMLLLPSLAIFNSKPFDYIFKALLGRFGYPEFIVGVLQKLPWAEPSVEQANDLAALARSAWSLARTADTAVETSLAFTLPAPLNAADSVAAVTSKLAGLQSKIDAISFELFNLDESDRTEIEGAAVFASAEINEDNDESEDDNSEVAAAENAQFYVLSWSVGVAFGRFDIRLATGERSIPPEPEPFDALPDRSPGILPSGAAPFMPCSGIFVDDPGHADDLISRIIAVYERVGQPWPEPAALRRSFAREFFPGHIKMYTKSRRKAPIYWQLATPTGSYSVWLYLHTLNKDTLFRAQTDYIAPKLAHEQRQLDQLRADSGPNPSASQRKAIEAQEAFIGELQALLGEVKRVAPLWNPTLDDGVVIIMAPLWRLVPQNKPWQKELKAKWDELAAGKYDWAHVAMHLWPERVVPKCATDRSLAIAHGLEEVFWKEGDNGDWVSQSSPMRSIEELVHERTSAAVKAALKELSEASAPNGAKTRARRSSS</sequence>
<organism evidence="1 2">
    <name type="scientific">Acidiphilium multivorum (strain DSM 11245 / JCM 8867 / NBRC 100883 / AIU 301)</name>
    <dbReference type="NCBI Taxonomy" id="926570"/>
    <lineage>
        <taxon>Bacteria</taxon>
        <taxon>Pseudomonadati</taxon>
        <taxon>Pseudomonadota</taxon>
        <taxon>Alphaproteobacteria</taxon>
        <taxon>Acetobacterales</taxon>
        <taxon>Acidocellaceae</taxon>
        <taxon>Acidiphilium</taxon>
    </lineage>
</organism>
<dbReference type="Proteomes" id="UP000007100">
    <property type="component" value="Chromosome"/>
</dbReference>
<dbReference type="OrthoDB" id="9806213at2"/>
<dbReference type="HOGENOM" id="CLU_409196_0_0_5"/>
<dbReference type="AlphaFoldDB" id="F0J301"/>
<proteinExistence type="predicted"/>
<protein>
    <submittedName>
        <fullName evidence="1">Uncharacterized protein</fullName>
    </submittedName>
</protein>
<accession>F0J301</accession>
<keyword evidence="2" id="KW-1185">Reference proteome</keyword>
<dbReference type="RefSeq" id="WP_013639409.1">
    <property type="nucleotide sequence ID" value="NC_015186.1"/>
</dbReference>
<evidence type="ECO:0000313" key="1">
    <source>
        <dbReference type="EMBL" id="BAJ79790.1"/>
    </source>
</evidence>
<reference evidence="1 2" key="1">
    <citation type="submission" date="2010-12" db="EMBL/GenBank/DDBJ databases">
        <title>Whole genome sequence of Acidiphilium multivorum AIU301.</title>
        <authorList>
            <person name="Narita-Yamada S."/>
            <person name="Nakamura S."/>
            <person name="Ito N."/>
            <person name="Takarada H."/>
            <person name="Katano Y."/>
            <person name="Nakazawa H."/>
            <person name="Hosoyama A."/>
            <person name="Yamada R."/>
            <person name="Fujita N."/>
        </authorList>
    </citation>
    <scope>NUCLEOTIDE SEQUENCE [LARGE SCALE GENOMIC DNA]</scope>
    <source>
        <strain evidence="2">DSM 11245 / JCM 8867 / AIU301</strain>
    </source>
</reference>
<evidence type="ECO:0000313" key="2">
    <source>
        <dbReference type="Proteomes" id="UP000007100"/>
    </source>
</evidence>
<name>F0J301_ACIMA</name>
<gene>
    <name evidence="1" type="ordered locus">ACMV_04430</name>
</gene>
<dbReference type="KEGG" id="amv:ACMV_04430"/>